<reference evidence="3 4" key="1">
    <citation type="submission" date="2021-05" db="EMBL/GenBank/DDBJ databases">
        <title>Kineosporia and Streptomyces sp. nov. two new marine actinobacteria isolated from Coral.</title>
        <authorList>
            <person name="Buangrab K."/>
            <person name="Sutthacheep M."/>
            <person name="Yeemin T."/>
            <person name="Harunari E."/>
            <person name="Igarashi Y."/>
            <person name="Kanchanasin P."/>
            <person name="Tanasupawat S."/>
            <person name="Phongsopitanun W."/>
        </authorList>
    </citation>
    <scope>NUCLEOTIDE SEQUENCE [LARGE SCALE GENOMIC DNA]</scope>
    <source>
        <strain evidence="3 4">J2-2</strain>
    </source>
</reference>
<protein>
    <submittedName>
        <fullName evidence="3">NUDIX domain-containing protein</fullName>
    </submittedName>
</protein>
<dbReference type="PROSITE" id="PS51462">
    <property type="entry name" value="NUDIX"/>
    <property type="match status" value="1"/>
</dbReference>
<dbReference type="Gene3D" id="3.90.79.10">
    <property type="entry name" value="Nucleoside Triphosphate Pyrophosphohydrolase"/>
    <property type="match status" value="1"/>
</dbReference>
<dbReference type="InterPro" id="IPR020084">
    <property type="entry name" value="NUDIX_hydrolase_CS"/>
</dbReference>
<name>A0ABS5TIH4_9ACTN</name>
<dbReference type="EMBL" id="JAHBAY010000007">
    <property type="protein sequence ID" value="MBT0770896.1"/>
    <property type="molecule type" value="Genomic_DNA"/>
</dbReference>
<dbReference type="PANTHER" id="PTHR21340:SF7">
    <property type="entry name" value="NUDIX HYDROLASE DOMAIN-CONTAINING PROTEIN"/>
    <property type="match status" value="1"/>
</dbReference>
<dbReference type="CDD" id="cd04662">
    <property type="entry name" value="NUDIX_Hydrolase"/>
    <property type="match status" value="1"/>
</dbReference>
<proteinExistence type="predicted"/>
<organism evidence="3 4">
    <name type="scientific">Kineosporia corallincola</name>
    <dbReference type="NCBI Taxonomy" id="2835133"/>
    <lineage>
        <taxon>Bacteria</taxon>
        <taxon>Bacillati</taxon>
        <taxon>Actinomycetota</taxon>
        <taxon>Actinomycetes</taxon>
        <taxon>Kineosporiales</taxon>
        <taxon>Kineosporiaceae</taxon>
        <taxon>Kineosporia</taxon>
    </lineage>
</organism>
<dbReference type="Pfam" id="PF00293">
    <property type="entry name" value="NUDIX"/>
    <property type="match status" value="1"/>
</dbReference>
<accession>A0ABS5TIH4</accession>
<gene>
    <name evidence="3" type="ORF">KIH74_18295</name>
</gene>
<sequence length="164" mass="18098">MAPVVSRSAAMLVYRFDPNSDLEVLIAHMGGPLWAHKEDHAWSIPKGLFEPGEDALTAARREFHEELGSPAPEGPYLELGDTKQPSGKVITTFAVHGDHDVTTFSSNLFEMEWPRGSGTVQWFPEMDRAGWFDLPTAATKLVKGQVPILARLTEAVRRQTTPSS</sequence>
<dbReference type="InterPro" id="IPR000086">
    <property type="entry name" value="NUDIX_hydrolase_dom"/>
</dbReference>
<keyword evidence="1" id="KW-0378">Hydrolase</keyword>
<evidence type="ECO:0000313" key="3">
    <source>
        <dbReference type="EMBL" id="MBT0770896.1"/>
    </source>
</evidence>
<dbReference type="SUPFAM" id="SSF55811">
    <property type="entry name" value="Nudix"/>
    <property type="match status" value="1"/>
</dbReference>
<dbReference type="InterPro" id="IPR015797">
    <property type="entry name" value="NUDIX_hydrolase-like_dom_sf"/>
</dbReference>
<evidence type="ECO:0000313" key="4">
    <source>
        <dbReference type="Proteomes" id="UP001197247"/>
    </source>
</evidence>
<keyword evidence="4" id="KW-1185">Reference proteome</keyword>
<evidence type="ECO:0000256" key="1">
    <source>
        <dbReference type="ARBA" id="ARBA00022801"/>
    </source>
</evidence>
<evidence type="ECO:0000259" key="2">
    <source>
        <dbReference type="PROSITE" id="PS51462"/>
    </source>
</evidence>
<dbReference type="Proteomes" id="UP001197247">
    <property type="component" value="Unassembled WGS sequence"/>
</dbReference>
<comment type="caution">
    <text evidence="3">The sequence shown here is derived from an EMBL/GenBank/DDBJ whole genome shotgun (WGS) entry which is preliminary data.</text>
</comment>
<dbReference type="InterPro" id="IPR051325">
    <property type="entry name" value="Nudix_hydrolase_domain"/>
</dbReference>
<dbReference type="PROSITE" id="PS00893">
    <property type="entry name" value="NUDIX_BOX"/>
    <property type="match status" value="1"/>
</dbReference>
<feature type="domain" description="Nudix hydrolase" evidence="2">
    <location>
        <begin position="6"/>
        <end position="154"/>
    </location>
</feature>
<dbReference type="PANTHER" id="PTHR21340">
    <property type="entry name" value="DIADENOSINE 5,5-P1,P4-TETRAPHOSPHATE PYROPHOSPHOHYDROLASE MUTT"/>
    <property type="match status" value="1"/>
</dbReference>